<evidence type="ECO:0000313" key="4">
    <source>
        <dbReference type="Proteomes" id="UP000269721"/>
    </source>
</evidence>
<gene>
    <name evidence="3" type="ORF">BDK51DRAFT_41964</name>
</gene>
<organism evidence="3 4">
    <name type="scientific">Blyttiomyces helicus</name>
    <dbReference type="NCBI Taxonomy" id="388810"/>
    <lineage>
        <taxon>Eukaryota</taxon>
        <taxon>Fungi</taxon>
        <taxon>Fungi incertae sedis</taxon>
        <taxon>Chytridiomycota</taxon>
        <taxon>Chytridiomycota incertae sedis</taxon>
        <taxon>Chytridiomycetes</taxon>
        <taxon>Chytridiomycetes incertae sedis</taxon>
        <taxon>Blyttiomyces</taxon>
    </lineage>
</organism>
<protein>
    <recommendedName>
        <fullName evidence="2">PH domain-containing protein</fullName>
    </recommendedName>
</protein>
<dbReference type="InterPro" id="IPR001849">
    <property type="entry name" value="PH_domain"/>
</dbReference>
<proteinExistence type="predicted"/>
<sequence>MQDTPLPQSLSEVEYALRVRDWNAKTWKEGHLEQLGGDVATTTPPTKIDLTSIESVQHATPDTPPISRDPSFASLPPDAPEQLTPAETDTVFLLAFKDGRRIAFRARDEEERDAWVGAVGDVVDAAEGMVVPAWLVGRLGK</sequence>
<evidence type="ECO:0000313" key="3">
    <source>
        <dbReference type="EMBL" id="RKO86898.1"/>
    </source>
</evidence>
<dbReference type="SUPFAM" id="SSF50729">
    <property type="entry name" value="PH domain-like"/>
    <property type="match status" value="1"/>
</dbReference>
<name>A0A4P9W7A5_9FUNG</name>
<reference evidence="4" key="1">
    <citation type="journal article" date="2018" name="Nat. Microbiol.">
        <title>Leveraging single-cell genomics to expand the fungal tree of life.</title>
        <authorList>
            <person name="Ahrendt S.R."/>
            <person name="Quandt C.A."/>
            <person name="Ciobanu D."/>
            <person name="Clum A."/>
            <person name="Salamov A."/>
            <person name="Andreopoulos B."/>
            <person name="Cheng J.F."/>
            <person name="Woyke T."/>
            <person name="Pelin A."/>
            <person name="Henrissat B."/>
            <person name="Reynolds N.K."/>
            <person name="Benny G.L."/>
            <person name="Smith M.E."/>
            <person name="James T.Y."/>
            <person name="Grigoriev I.V."/>
        </authorList>
    </citation>
    <scope>NUCLEOTIDE SEQUENCE [LARGE SCALE GENOMIC DNA]</scope>
</reference>
<dbReference type="PROSITE" id="PS50003">
    <property type="entry name" value="PH_DOMAIN"/>
    <property type="match status" value="1"/>
</dbReference>
<feature type="domain" description="PH" evidence="2">
    <location>
        <begin position="1"/>
        <end position="124"/>
    </location>
</feature>
<dbReference type="AlphaFoldDB" id="A0A4P9W7A5"/>
<keyword evidence="4" id="KW-1185">Reference proteome</keyword>
<feature type="region of interest" description="Disordered" evidence="1">
    <location>
        <begin position="55"/>
        <end position="83"/>
    </location>
</feature>
<accession>A0A4P9W7A5</accession>
<dbReference type="EMBL" id="KZ997830">
    <property type="protein sequence ID" value="RKO86898.1"/>
    <property type="molecule type" value="Genomic_DNA"/>
</dbReference>
<dbReference type="Proteomes" id="UP000269721">
    <property type="component" value="Unassembled WGS sequence"/>
</dbReference>
<evidence type="ECO:0000259" key="2">
    <source>
        <dbReference type="PROSITE" id="PS50003"/>
    </source>
</evidence>
<evidence type="ECO:0000256" key="1">
    <source>
        <dbReference type="SAM" id="MobiDB-lite"/>
    </source>
</evidence>